<name>W4HGG7_9RHOB</name>
<dbReference type="AlphaFoldDB" id="W4HGG7"/>
<evidence type="ECO:0008006" key="3">
    <source>
        <dbReference type="Google" id="ProtNLM"/>
    </source>
</evidence>
<evidence type="ECO:0000313" key="1">
    <source>
        <dbReference type="EMBL" id="ETW11085.1"/>
    </source>
</evidence>
<reference evidence="1 2" key="1">
    <citation type="journal article" date="2014" name="Antonie Van Leeuwenhoek">
        <title>Roseivivax atlanticus sp. nov., isolated from surface seawater of the Atlantic Ocean.</title>
        <authorList>
            <person name="Li G."/>
            <person name="Lai Q."/>
            <person name="Liu X."/>
            <person name="Sun F."/>
            <person name="Shao Z."/>
        </authorList>
    </citation>
    <scope>NUCLEOTIDE SEQUENCE [LARGE SCALE GENOMIC DNA]</scope>
    <source>
        <strain evidence="1 2">22II-s10s</strain>
    </source>
</reference>
<protein>
    <recommendedName>
        <fullName evidence="3">DUF2188 domain-containing protein</fullName>
    </recommendedName>
</protein>
<keyword evidence="2" id="KW-1185">Reference proteome</keyword>
<evidence type="ECO:0000313" key="2">
    <source>
        <dbReference type="Proteomes" id="UP000019063"/>
    </source>
</evidence>
<dbReference type="Proteomes" id="UP000019063">
    <property type="component" value="Unassembled WGS sequence"/>
</dbReference>
<dbReference type="EMBL" id="AQQW01000016">
    <property type="protein sequence ID" value="ETW11085.1"/>
    <property type="molecule type" value="Genomic_DNA"/>
</dbReference>
<dbReference type="STRING" id="1379903.ATO8_18739"/>
<comment type="caution">
    <text evidence="1">The sequence shown here is derived from an EMBL/GenBank/DDBJ whole genome shotgun (WGS) entry which is preliminary data.</text>
</comment>
<dbReference type="eggNOG" id="ENOG5030YXT">
    <property type="taxonomic scope" value="Bacteria"/>
</dbReference>
<organism evidence="1 2">
    <name type="scientific">Roseivivax marinus</name>
    <dbReference type="NCBI Taxonomy" id="1379903"/>
    <lineage>
        <taxon>Bacteria</taxon>
        <taxon>Pseudomonadati</taxon>
        <taxon>Pseudomonadota</taxon>
        <taxon>Alphaproteobacteria</taxon>
        <taxon>Rhodobacterales</taxon>
        <taxon>Roseobacteraceae</taxon>
        <taxon>Roseivivax</taxon>
    </lineage>
</organism>
<gene>
    <name evidence="1" type="ORF">ATO8_18739</name>
</gene>
<dbReference type="RefSeq" id="WP_043846794.1">
    <property type="nucleotide sequence ID" value="NZ_AQQW01000016.1"/>
</dbReference>
<sequence length="69" mass="7601">MSGRPFWMVCRTPKHAASETKPQTRYESRAEATEAARRLANTHDAPFTVLEAVGTIHPDGQSKDLFAGT</sequence>
<accession>W4HGG7</accession>
<proteinExistence type="predicted"/>